<dbReference type="PANTHER" id="PTHR12835">
    <property type="entry name" value="BIOTIN PROTEIN LIGASE"/>
    <property type="match status" value="1"/>
</dbReference>
<dbReference type="InterPro" id="IPR045864">
    <property type="entry name" value="aa-tRNA-synth_II/BPL/LPL"/>
</dbReference>
<dbReference type="SUPFAM" id="SSF50037">
    <property type="entry name" value="C-terminal domain of transcriptional repressors"/>
    <property type="match status" value="1"/>
</dbReference>
<dbReference type="CDD" id="cd16442">
    <property type="entry name" value="BPL"/>
    <property type="match status" value="1"/>
</dbReference>
<dbReference type="Pfam" id="PF03099">
    <property type="entry name" value="BPL_LplA_LipB"/>
    <property type="match status" value="1"/>
</dbReference>
<dbReference type="InterPro" id="IPR008988">
    <property type="entry name" value="Transcriptional_repressor_C"/>
</dbReference>
<dbReference type="InterPro" id="IPR004143">
    <property type="entry name" value="BPL_LPL_catalytic"/>
</dbReference>
<dbReference type="Gene3D" id="3.30.930.10">
    <property type="entry name" value="Bira Bifunctional Protein, Domain 2"/>
    <property type="match status" value="1"/>
</dbReference>
<keyword evidence="4" id="KW-1185">Reference proteome</keyword>
<feature type="domain" description="BPL/LPL catalytic" evidence="2">
    <location>
        <begin position="8"/>
        <end position="200"/>
    </location>
</feature>
<dbReference type="RefSeq" id="WP_394822011.1">
    <property type="nucleotide sequence ID" value="NZ_CP089984.1"/>
</dbReference>
<organism evidence="3 4">
    <name type="scientific">Pendulispora albinea</name>
    <dbReference type="NCBI Taxonomy" id="2741071"/>
    <lineage>
        <taxon>Bacteria</taxon>
        <taxon>Pseudomonadati</taxon>
        <taxon>Myxococcota</taxon>
        <taxon>Myxococcia</taxon>
        <taxon>Myxococcales</taxon>
        <taxon>Sorangiineae</taxon>
        <taxon>Pendulisporaceae</taxon>
        <taxon>Pendulispora</taxon>
    </lineage>
</organism>
<dbReference type="GO" id="GO:0004077">
    <property type="term" value="F:biotin--[biotin carboxyl-carrier protein] ligase activity"/>
    <property type="evidence" value="ECO:0007669"/>
    <property type="project" value="UniProtKB-EC"/>
</dbReference>
<name>A0ABZ2LS05_9BACT</name>
<sequence>MTVASDLLPIPALLRQRGIALGGPLTVLEETTSTNDEAKRAAKVGAPHGATWISESQTAGRGRQGRQWISPRGENVLLSVLARIPCPPPRLPLLSLVAGLASRDAIARAAPEADVRVKWPNDVVIDGRKVSGVLVEAQFAASHVESLVIGVGMNVHTRVFPEAIANLATSVALHTAALPDRAALVVDLLEGLARDLPLVAAHGLGPVHERLVAVDALRGRRVCSDPSGTFGIADGIDIEGRLLVRDEHGNVQRYVAGEIHLVSGIL</sequence>
<keyword evidence="1 3" id="KW-0436">Ligase</keyword>
<evidence type="ECO:0000313" key="3">
    <source>
        <dbReference type="EMBL" id="WXB12389.1"/>
    </source>
</evidence>
<dbReference type="EMBL" id="CP089984">
    <property type="protein sequence ID" value="WXB12389.1"/>
    <property type="molecule type" value="Genomic_DNA"/>
</dbReference>
<dbReference type="InterPro" id="IPR004408">
    <property type="entry name" value="Biotin_CoA_COase_ligase"/>
</dbReference>
<evidence type="ECO:0000313" key="4">
    <source>
        <dbReference type="Proteomes" id="UP001370348"/>
    </source>
</evidence>
<reference evidence="3 4" key="1">
    <citation type="submission" date="2021-12" db="EMBL/GenBank/DDBJ databases">
        <title>Discovery of the Pendulisporaceae a myxobacterial family with distinct sporulation behavior and unique specialized metabolism.</title>
        <authorList>
            <person name="Garcia R."/>
            <person name="Popoff A."/>
            <person name="Bader C.D."/>
            <person name="Loehr J."/>
            <person name="Walesch S."/>
            <person name="Walt C."/>
            <person name="Boldt J."/>
            <person name="Bunk B."/>
            <person name="Haeckl F.J.F.P.J."/>
            <person name="Gunesch A.P."/>
            <person name="Birkelbach J."/>
            <person name="Nuebel U."/>
            <person name="Pietschmann T."/>
            <person name="Bach T."/>
            <person name="Mueller R."/>
        </authorList>
    </citation>
    <scope>NUCLEOTIDE SEQUENCE [LARGE SCALE GENOMIC DNA]</scope>
    <source>
        <strain evidence="3 4">MSr11954</strain>
    </source>
</reference>
<dbReference type="Proteomes" id="UP001370348">
    <property type="component" value="Chromosome"/>
</dbReference>
<dbReference type="PROSITE" id="PS51733">
    <property type="entry name" value="BPL_LPL_CATALYTIC"/>
    <property type="match status" value="1"/>
</dbReference>
<dbReference type="NCBIfam" id="TIGR00121">
    <property type="entry name" value="birA_ligase"/>
    <property type="match status" value="1"/>
</dbReference>
<dbReference type="PANTHER" id="PTHR12835:SF5">
    <property type="entry name" value="BIOTIN--PROTEIN LIGASE"/>
    <property type="match status" value="1"/>
</dbReference>
<gene>
    <name evidence="3" type="ORF">LZC94_31635</name>
</gene>
<dbReference type="SUPFAM" id="SSF55681">
    <property type="entry name" value="Class II aaRS and biotin synthetases"/>
    <property type="match status" value="1"/>
</dbReference>
<dbReference type="EC" id="6.3.4.15" evidence="3"/>
<protein>
    <submittedName>
        <fullName evidence="3">Biotin--[acetyl-CoA-carboxylase] ligase</fullName>
        <ecNumber evidence="3">6.3.4.15</ecNumber>
    </submittedName>
</protein>
<evidence type="ECO:0000259" key="2">
    <source>
        <dbReference type="PROSITE" id="PS51733"/>
    </source>
</evidence>
<dbReference type="Gene3D" id="2.30.30.100">
    <property type="match status" value="1"/>
</dbReference>
<accession>A0ABZ2LS05</accession>
<evidence type="ECO:0000256" key="1">
    <source>
        <dbReference type="ARBA" id="ARBA00022598"/>
    </source>
</evidence>
<proteinExistence type="predicted"/>